<evidence type="ECO:0000256" key="2">
    <source>
        <dbReference type="SAM" id="SignalP"/>
    </source>
</evidence>
<evidence type="ECO:0000313" key="3">
    <source>
        <dbReference type="EMBL" id="EFH55257.1"/>
    </source>
</evidence>
<name>D7LER4_ARALL</name>
<dbReference type="Proteomes" id="UP000008694">
    <property type="component" value="Unassembled WGS sequence"/>
</dbReference>
<feature type="compositionally biased region" description="Polar residues" evidence="1">
    <location>
        <begin position="56"/>
        <end position="71"/>
    </location>
</feature>
<gene>
    <name evidence="3" type="ORF">ARALYDRAFT_668200</name>
</gene>
<dbReference type="Gramene" id="Al_scaffold_0004_919">
    <property type="protein sequence ID" value="Al_scaffold_0004_919"/>
    <property type="gene ID" value="Al_scaffold_0004_919"/>
</dbReference>
<keyword evidence="2" id="KW-0732">Signal</keyword>
<protein>
    <submittedName>
        <fullName evidence="3">Predicted protein</fullName>
    </submittedName>
</protein>
<evidence type="ECO:0000313" key="4">
    <source>
        <dbReference type="Proteomes" id="UP000008694"/>
    </source>
</evidence>
<dbReference type="EMBL" id="GL348716">
    <property type="protein sequence ID" value="EFH55257.1"/>
    <property type="molecule type" value="Genomic_DNA"/>
</dbReference>
<evidence type="ECO:0000256" key="1">
    <source>
        <dbReference type="SAM" id="MobiDB-lite"/>
    </source>
</evidence>
<organism evidence="4">
    <name type="scientific">Arabidopsis lyrata subsp. lyrata</name>
    <name type="common">Lyre-leaved rock-cress</name>
    <dbReference type="NCBI Taxonomy" id="81972"/>
    <lineage>
        <taxon>Eukaryota</taxon>
        <taxon>Viridiplantae</taxon>
        <taxon>Streptophyta</taxon>
        <taxon>Embryophyta</taxon>
        <taxon>Tracheophyta</taxon>
        <taxon>Spermatophyta</taxon>
        <taxon>Magnoliopsida</taxon>
        <taxon>eudicotyledons</taxon>
        <taxon>Gunneridae</taxon>
        <taxon>Pentapetalae</taxon>
        <taxon>rosids</taxon>
        <taxon>malvids</taxon>
        <taxon>Brassicales</taxon>
        <taxon>Brassicaceae</taxon>
        <taxon>Camelineae</taxon>
        <taxon>Arabidopsis</taxon>
    </lineage>
</organism>
<dbReference type="HOGENOM" id="CLU_2076312_0_0_1"/>
<dbReference type="AlphaFoldDB" id="D7LER4"/>
<sequence>MALFSIFLLSLFKFFSQQSHRKYGKNKTKILSRHPRKIQTLFCNIYDCELRSGQTNAKQMANQRPKSSKGNARTVDHGKGACIRKIKCFSVKRENSAQAKPIVNHSQLVETPLNKIKY</sequence>
<feature type="region of interest" description="Disordered" evidence="1">
    <location>
        <begin position="56"/>
        <end position="76"/>
    </location>
</feature>
<accession>D7LER4</accession>
<reference evidence="4" key="1">
    <citation type="journal article" date="2011" name="Nat. Genet.">
        <title>The Arabidopsis lyrata genome sequence and the basis of rapid genome size change.</title>
        <authorList>
            <person name="Hu T.T."/>
            <person name="Pattyn P."/>
            <person name="Bakker E.G."/>
            <person name="Cao J."/>
            <person name="Cheng J.-F."/>
            <person name="Clark R.M."/>
            <person name="Fahlgren N."/>
            <person name="Fawcett J.A."/>
            <person name="Grimwood J."/>
            <person name="Gundlach H."/>
            <person name="Haberer G."/>
            <person name="Hollister J.D."/>
            <person name="Ossowski S."/>
            <person name="Ottilar R.P."/>
            <person name="Salamov A.A."/>
            <person name="Schneeberger K."/>
            <person name="Spannagl M."/>
            <person name="Wang X."/>
            <person name="Yang L."/>
            <person name="Nasrallah M.E."/>
            <person name="Bergelson J."/>
            <person name="Carrington J.C."/>
            <person name="Gaut B.S."/>
            <person name="Schmutz J."/>
            <person name="Mayer K.F.X."/>
            <person name="Van de Peer Y."/>
            <person name="Grigoriev I.V."/>
            <person name="Nordborg M."/>
            <person name="Weigel D."/>
            <person name="Guo Y.-L."/>
        </authorList>
    </citation>
    <scope>NUCLEOTIDE SEQUENCE [LARGE SCALE GENOMIC DNA]</scope>
    <source>
        <strain evidence="4">cv. MN47</strain>
    </source>
</reference>
<feature type="chain" id="PRO_5003102254" evidence="2">
    <location>
        <begin position="18"/>
        <end position="118"/>
    </location>
</feature>
<keyword evidence="4" id="KW-1185">Reference proteome</keyword>
<proteinExistence type="predicted"/>
<feature type="signal peptide" evidence="2">
    <location>
        <begin position="1"/>
        <end position="17"/>
    </location>
</feature>